<feature type="compositionally biased region" description="Basic and acidic residues" evidence="5">
    <location>
        <begin position="31"/>
        <end position="42"/>
    </location>
</feature>
<dbReference type="Proteomes" id="UP000235220">
    <property type="component" value="Chromosome 4"/>
</dbReference>
<dbReference type="GO" id="GO:0003700">
    <property type="term" value="F:DNA-binding transcription factor activity"/>
    <property type="evidence" value="ECO:0007669"/>
    <property type="project" value="InterPro"/>
</dbReference>
<dbReference type="PROSITE" id="PS51294">
    <property type="entry name" value="HTH_MYB"/>
    <property type="match status" value="1"/>
</dbReference>
<accession>A0A2I4H0Z6</accession>
<dbReference type="STRING" id="51240.A0A2I4H0Z6"/>
<dbReference type="InterPro" id="IPR001005">
    <property type="entry name" value="SANT/Myb"/>
</dbReference>
<keyword evidence="2" id="KW-0805">Transcription regulation</keyword>
<gene>
    <name evidence="7" type="primary">LOC109012570</name>
</gene>
<name>A0A2I4H0Z6_JUGRE</name>
<evidence type="ECO:0000256" key="5">
    <source>
        <dbReference type="SAM" id="MobiDB-lite"/>
    </source>
</evidence>
<dbReference type="SUPFAM" id="SSF46689">
    <property type="entry name" value="Homeodomain-like"/>
    <property type="match status" value="1"/>
</dbReference>
<dbReference type="NCBIfam" id="TIGR01557">
    <property type="entry name" value="myb_SHAQKYF"/>
    <property type="match status" value="1"/>
</dbReference>
<dbReference type="InterPro" id="IPR046955">
    <property type="entry name" value="PHR1-like"/>
</dbReference>
<protein>
    <submittedName>
        <fullName evidence="7">Uncharacterized protein LOC109012570</fullName>
    </submittedName>
</protein>
<dbReference type="RefSeq" id="XP_018849820.1">
    <property type="nucleotide sequence ID" value="XM_018994275.2"/>
</dbReference>
<evidence type="ECO:0000313" key="6">
    <source>
        <dbReference type="Proteomes" id="UP000235220"/>
    </source>
</evidence>
<dbReference type="GO" id="GO:0005634">
    <property type="term" value="C:nucleus"/>
    <property type="evidence" value="ECO:0007669"/>
    <property type="project" value="UniProtKB-SubCell"/>
</dbReference>
<evidence type="ECO:0000256" key="4">
    <source>
        <dbReference type="ARBA" id="ARBA00023242"/>
    </source>
</evidence>
<dbReference type="Gramene" id="Jr04_13890_p1">
    <property type="protein sequence ID" value="cds.Jr04_13890_p1"/>
    <property type="gene ID" value="Jr04_13890"/>
</dbReference>
<proteinExistence type="predicted"/>
<dbReference type="PANTHER" id="PTHR31314:SF84">
    <property type="entry name" value="HOMEODOMAIN-LIKE SUPERFAMILY PROTEIN-RELATED"/>
    <property type="match status" value="1"/>
</dbReference>
<evidence type="ECO:0000313" key="7">
    <source>
        <dbReference type="RefSeq" id="XP_018849820.1"/>
    </source>
</evidence>
<evidence type="ECO:0000256" key="2">
    <source>
        <dbReference type="ARBA" id="ARBA00023015"/>
    </source>
</evidence>
<feature type="compositionally biased region" description="Low complexity" evidence="5">
    <location>
        <begin position="1"/>
        <end position="13"/>
    </location>
</feature>
<feature type="region of interest" description="Disordered" evidence="5">
    <location>
        <begin position="1"/>
        <end position="45"/>
    </location>
</feature>
<dbReference type="KEGG" id="jre:109012570"/>
<sequence length="309" mass="35208">MNISSLKRSPSSSLDNEDCPSQPSHMRVSRPRMDDKLPERGLKSTAVRPYVRSKMPRLRWTPDLHHCFVHAVQRLGGEDRATPKMVLQLMNVKGLTISHVKSHLQMYRSMKHEQMIQEAAMAAKKNDKAQGILHSNYNFLCFKQRYFQQSEKFAAVLMMDNNSFQGRNSTGTDHCNEDLTPNNTSMPARWVGKQEIMRIGRKMTEPSPISQEITSKAWEQKPNSYIIFKDLLESCATRGTNEQKRVPLQDTAAGCQSNDRTKETPAENIERVDDYKMSLSMNSIGSRSLLKLHKSADHVNDVSLELTLA</sequence>
<keyword evidence="4" id="KW-0539">Nucleus</keyword>
<dbReference type="Gene3D" id="1.10.10.60">
    <property type="entry name" value="Homeodomain-like"/>
    <property type="match status" value="1"/>
</dbReference>
<dbReference type="GO" id="GO:0003677">
    <property type="term" value="F:DNA binding"/>
    <property type="evidence" value="ECO:0007669"/>
    <property type="project" value="InterPro"/>
</dbReference>
<evidence type="ECO:0000256" key="3">
    <source>
        <dbReference type="ARBA" id="ARBA00023163"/>
    </source>
</evidence>
<dbReference type="PANTHER" id="PTHR31314">
    <property type="entry name" value="MYB FAMILY TRANSCRIPTION FACTOR PHL7-LIKE"/>
    <property type="match status" value="1"/>
</dbReference>
<keyword evidence="3" id="KW-0804">Transcription</keyword>
<dbReference type="OrthoDB" id="551907at2759"/>
<dbReference type="FunFam" id="1.10.10.60:FF:000002">
    <property type="entry name" value="Myb family transcription factor"/>
    <property type="match status" value="1"/>
</dbReference>
<reference evidence="7" key="1">
    <citation type="submission" date="2025-08" db="UniProtKB">
        <authorList>
            <consortium name="RefSeq"/>
        </authorList>
    </citation>
    <scope>IDENTIFICATION</scope>
    <source>
        <tissue evidence="7">Leaves</tissue>
    </source>
</reference>
<dbReference type="InterPro" id="IPR017930">
    <property type="entry name" value="Myb_dom"/>
</dbReference>
<dbReference type="InterPro" id="IPR009057">
    <property type="entry name" value="Homeodomain-like_sf"/>
</dbReference>
<organism evidence="6 7">
    <name type="scientific">Juglans regia</name>
    <name type="common">English walnut</name>
    <dbReference type="NCBI Taxonomy" id="51240"/>
    <lineage>
        <taxon>Eukaryota</taxon>
        <taxon>Viridiplantae</taxon>
        <taxon>Streptophyta</taxon>
        <taxon>Embryophyta</taxon>
        <taxon>Tracheophyta</taxon>
        <taxon>Spermatophyta</taxon>
        <taxon>Magnoliopsida</taxon>
        <taxon>eudicotyledons</taxon>
        <taxon>Gunneridae</taxon>
        <taxon>Pentapetalae</taxon>
        <taxon>rosids</taxon>
        <taxon>fabids</taxon>
        <taxon>Fagales</taxon>
        <taxon>Juglandaceae</taxon>
        <taxon>Juglans</taxon>
    </lineage>
</organism>
<dbReference type="AlphaFoldDB" id="A0A2I4H0Z6"/>
<comment type="subcellular location">
    <subcellularLocation>
        <location evidence="1">Nucleus</location>
    </subcellularLocation>
</comment>
<dbReference type="GeneID" id="109012570"/>
<keyword evidence="6" id="KW-1185">Reference proteome</keyword>
<dbReference type="Pfam" id="PF00249">
    <property type="entry name" value="Myb_DNA-binding"/>
    <property type="match status" value="1"/>
</dbReference>
<evidence type="ECO:0000256" key="1">
    <source>
        <dbReference type="ARBA" id="ARBA00004123"/>
    </source>
</evidence>
<dbReference type="InterPro" id="IPR006447">
    <property type="entry name" value="Myb_dom_plants"/>
</dbReference>